<proteinExistence type="predicted"/>
<dbReference type="AlphaFoldDB" id="A0A0K0J0J0"/>
<organism evidence="3 4">
    <name type="scientific">Brugia malayi</name>
    <name type="common">Filarial nematode worm</name>
    <dbReference type="NCBI Taxonomy" id="6279"/>
    <lineage>
        <taxon>Eukaryota</taxon>
        <taxon>Metazoa</taxon>
        <taxon>Ecdysozoa</taxon>
        <taxon>Nematoda</taxon>
        <taxon>Chromadorea</taxon>
        <taxon>Rhabditida</taxon>
        <taxon>Spirurina</taxon>
        <taxon>Spiruromorpha</taxon>
        <taxon>Filarioidea</taxon>
        <taxon>Onchocercidae</taxon>
        <taxon>Brugia</taxon>
    </lineage>
</organism>
<reference evidence="2" key="3">
    <citation type="submission" date="2019-04" db="EMBL/GenBank/DDBJ databases">
        <authorList>
            <person name="Howe K."/>
            <person name="Paulini M."/>
            <person name="Williams G."/>
        </authorList>
    </citation>
    <scope>NUCLEOTIDE SEQUENCE [LARGE SCALE GENOMIC DNA]</scope>
    <source>
        <strain evidence="2">FR3</strain>
    </source>
</reference>
<evidence type="ECO:0000313" key="2">
    <source>
        <dbReference type="EMBL" id="VIO98575.1"/>
    </source>
</evidence>
<evidence type="ECO:0000313" key="1">
    <source>
        <dbReference type="EMBL" id="CDP96148.1"/>
    </source>
</evidence>
<evidence type="ECO:0000313" key="5">
    <source>
        <dbReference type="WormBase" id="Bm14207"/>
    </source>
</evidence>
<sequence>MMKRPSGIVGFSVRSESSRIFTYSSCYLLHLNKCNCHYKAESFRSILFCL</sequence>
<dbReference type="EMBL" id="CAAKNF010000195">
    <property type="protein sequence ID" value="VIO98575.1"/>
    <property type="molecule type" value="Genomic_DNA"/>
</dbReference>
<dbReference type="CTD" id="66058005"/>
<dbReference type="KEGG" id="bmy:BM_BM14207"/>
<dbReference type="RefSeq" id="XP_042937860.1">
    <property type="nucleotide sequence ID" value="XM_043081926.1"/>
</dbReference>
<reference evidence="4" key="4">
    <citation type="submission" date="2019-12" db="UniProtKB">
        <authorList>
            <consortium name="WormBaseParasite"/>
        </authorList>
    </citation>
    <scope>IDENTIFICATION</scope>
</reference>
<keyword evidence="3" id="KW-1185">Reference proteome</keyword>
<reference evidence="1" key="2">
    <citation type="submission" date="2012-12" db="EMBL/GenBank/DDBJ databases">
        <authorList>
            <person name="Gao Y.W."/>
            <person name="Fan S.T."/>
            <person name="Sun H.T."/>
            <person name="Wang Z."/>
            <person name="Gao X.L."/>
            <person name="Li Y.G."/>
            <person name="Wang T.C."/>
            <person name="Zhang K."/>
            <person name="Xu W.W."/>
            <person name="Yu Z.J."/>
            <person name="Xia X.Z."/>
        </authorList>
    </citation>
    <scope>NUCLEOTIDE SEQUENCE</scope>
    <source>
        <strain evidence="1">FR3</strain>
    </source>
</reference>
<evidence type="ECO:0000313" key="4">
    <source>
        <dbReference type="WBParaSite" id="Bm14207.1"/>
    </source>
</evidence>
<dbReference type="WBParaSite" id="Bm14207.1">
    <property type="protein sequence ID" value="Bm14207.1"/>
    <property type="gene ID" value="WBGene00234468"/>
</dbReference>
<name>A0A0K0J0J0_BRUMA</name>
<dbReference type="EMBL" id="LN856957">
    <property type="protein sequence ID" value="CDP96148.1"/>
    <property type="molecule type" value="Genomic_DNA"/>
</dbReference>
<dbReference type="GeneID" id="66058005"/>
<accession>A0A0K0J0J0</accession>
<evidence type="ECO:0000313" key="3">
    <source>
        <dbReference type="Proteomes" id="UP000006672"/>
    </source>
</evidence>
<accession>A0A4E9FZV3</accession>
<dbReference type="WormBase" id="Bm14207">
    <property type="protein sequence ID" value="BM25466"/>
    <property type="gene ID" value="WBGene00234468"/>
</dbReference>
<dbReference type="Proteomes" id="UP000006672">
    <property type="component" value="Unassembled WGS sequence"/>
</dbReference>
<gene>
    <name evidence="1 4 5" type="ORF">Bm14207</name>
    <name evidence="2" type="ORF">BM_BM14207</name>
    <name evidence="1" type="ORF">BM_Bm14207</name>
</gene>
<reference evidence="1 3" key="1">
    <citation type="journal article" date="2007" name="Science">
        <title>Draft genome of the filarial nematode parasite Brugia malayi.</title>
        <authorList>
            <person name="Ghedin E."/>
            <person name="Wang S."/>
            <person name="Spiro D."/>
            <person name="Caler E."/>
            <person name="Zhao Q."/>
            <person name="Crabtree J."/>
            <person name="Allen J.E."/>
            <person name="Delcher A.L."/>
            <person name="Guiliano D.B."/>
            <person name="Miranda-Saavedra D."/>
            <person name="Angiuoli S.V."/>
            <person name="Creasy T."/>
            <person name="Amedeo P."/>
            <person name="Haas B."/>
            <person name="El-Sayed N.M."/>
            <person name="Wortman J.R."/>
            <person name="Feldblyum T."/>
            <person name="Tallon L."/>
            <person name="Schatz M."/>
            <person name="Shumway M."/>
            <person name="Koo H."/>
            <person name="Salzberg S.L."/>
            <person name="Schobel S."/>
            <person name="Pertea M."/>
            <person name="Pop M."/>
            <person name="White O."/>
            <person name="Barton G.J."/>
            <person name="Carlow C.K."/>
            <person name="Crawford M.J."/>
            <person name="Daub J."/>
            <person name="Dimmic M.W."/>
            <person name="Estes C.F."/>
            <person name="Foster J.M."/>
            <person name="Ganatra M."/>
            <person name="Gregory W.F."/>
            <person name="Johnson N.M."/>
            <person name="Jin J."/>
            <person name="Komuniecki R."/>
            <person name="Korf I."/>
            <person name="Kumar S."/>
            <person name="Laney S."/>
            <person name="Li B.W."/>
            <person name="Li W."/>
            <person name="Lindblom T.H."/>
            <person name="Lustigman S."/>
            <person name="Ma D."/>
            <person name="Maina C.V."/>
            <person name="Martin D.M."/>
            <person name="McCarter J.P."/>
            <person name="McReynolds L."/>
            <person name="Mitreva M."/>
            <person name="Nutman T.B."/>
            <person name="Parkinson J."/>
            <person name="Peregrin-Alvarez J.M."/>
            <person name="Poole C."/>
            <person name="Ren Q."/>
            <person name="Saunders L."/>
            <person name="Sluder A.E."/>
            <person name="Smith K."/>
            <person name="Stanke M."/>
            <person name="Unnasch T.R."/>
            <person name="Ware J."/>
            <person name="Wei A.D."/>
            <person name="Weil G."/>
            <person name="Williams D.J."/>
            <person name="Zhang Y."/>
            <person name="Williams S.A."/>
            <person name="Fraser-Liggett C."/>
            <person name="Slatko B."/>
            <person name="Blaxter M.L."/>
            <person name="Scott A.L."/>
        </authorList>
    </citation>
    <scope>NUCLEOTIDE SEQUENCE</scope>
    <source>
        <strain evidence="1 3">FR3</strain>
    </source>
</reference>
<protein>
    <submittedName>
        <fullName evidence="1 4">Bm14207</fullName>
    </submittedName>
</protein>